<accession>A0ABV0FB30</accession>
<dbReference type="Proteomes" id="UP001455709">
    <property type="component" value="Unassembled WGS sequence"/>
</dbReference>
<protein>
    <submittedName>
        <fullName evidence="1">Uncharacterized protein</fullName>
    </submittedName>
</protein>
<reference evidence="1 2" key="1">
    <citation type="submission" date="2024-05" db="EMBL/GenBank/DDBJ databases">
        <authorList>
            <person name="De Oliveira J.P."/>
            <person name="Noriler S.A."/>
            <person name="De Oliveira A.G."/>
            <person name="Sipoli D.S."/>
        </authorList>
    </citation>
    <scope>NUCLEOTIDE SEQUENCE [LARGE SCALE GENOMIC DNA]</scope>
    <source>
        <strain evidence="1 2">LABIM189</strain>
    </source>
</reference>
<proteinExistence type="predicted"/>
<evidence type="ECO:0000313" key="1">
    <source>
        <dbReference type="EMBL" id="MEO2217292.1"/>
    </source>
</evidence>
<sequence>MNAPDGVASIRIGGVEVVGADGRLTGSILNTAYGALKVTSFDAASGKLGYQYTLGHAGASAGER</sequence>
<evidence type="ECO:0000313" key="2">
    <source>
        <dbReference type="Proteomes" id="UP001455709"/>
    </source>
</evidence>
<organism evidence="1 2">
    <name type="scientific">Chromobacterium vaccinii</name>
    <dbReference type="NCBI Taxonomy" id="1108595"/>
    <lineage>
        <taxon>Bacteria</taxon>
        <taxon>Pseudomonadati</taxon>
        <taxon>Pseudomonadota</taxon>
        <taxon>Betaproteobacteria</taxon>
        <taxon>Neisseriales</taxon>
        <taxon>Chromobacteriaceae</taxon>
        <taxon>Chromobacterium</taxon>
    </lineage>
</organism>
<feature type="non-terminal residue" evidence="1">
    <location>
        <position position="64"/>
    </location>
</feature>
<name>A0ABV0FB30_9NEIS</name>
<dbReference type="RefSeq" id="WP_347370513.1">
    <property type="nucleotide sequence ID" value="NZ_JBDOJC010000001.1"/>
</dbReference>
<keyword evidence="2" id="KW-1185">Reference proteome</keyword>
<comment type="caution">
    <text evidence="1">The sequence shown here is derived from an EMBL/GenBank/DDBJ whole genome shotgun (WGS) entry which is preliminary data.</text>
</comment>
<dbReference type="EMBL" id="JBDOJC010000001">
    <property type="protein sequence ID" value="MEO2217292.1"/>
    <property type="molecule type" value="Genomic_DNA"/>
</dbReference>
<gene>
    <name evidence="1" type="ORF">ABGV49_09525</name>
</gene>